<gene>
    <name evidence="2" type="ORF">HA254_01520</name>
</gene>
<protein>
    <submittedName>
        <fullName evidence="2">Uncharacterized protein</fullName>
    </submittedName>
</protein>
<name>A0A7J4IUW3_9ARCH</name>
<evidence type="ECO:0000313" key="3">
    <source>
        <dbReference type="Proteomes" id="UP000565078"/>
    </source>
</evidence>
<dbReference type="Proteomes" id="UP000565078">
    <property type="component" value="Unassembled WGS sequence"/>
</dbReference>
<dbReference type="AlphaFoldDB" id="A0A7J4IUW3"/>
<feature type="compositionally biased region" description="Basic and acidic residues" evidence="1">
    <location>
        <begin position="29"/>
        <end position="38"/>
    </location>
</feature>
<feature type="compositionally biased region" description="Polar residues" evidence="1">
    <location>
        <begin position="40"/>
        <end position="49"/>
    </location>
</feature>
<feature type="region of interest" description="Disordered" evidence="1">
    <location>
        <begin position="28"/>
        <end position="49"/>
    </location>
</feature>
<evidence type="ECO:0000313" key="2">
    <source>
        <dbReference type="EMBL" id="HIH09328.1"/>
    </source>
</evidence>
<sequence>MATTTNYGGKTQFTVASGIQDQLLPGLKNEIEVSRGDTHAGNQTNEQTA</sequence>
<proteinExistence type="predicted"/>
<accession>A0A7J4IUW3</accession>
<organism evidence="2 3">
    <name type="scientific">Candidatus Iainarchaeum sp</name>
    <dbReference type="NCBI Taxonomy" id="3101447"/>
    <lineage>
        <taxon>Archaea</taxon>
        <taxon>Candidatus Iainarchaeota</taxon>
        <taxon>Candidatus Iainarchaeia</taxon>
        <taxon>Candidatus Iainarchaeales</taxon>
        <taxon>Candidatus Iainarchaeaceae</taxon>
        <taxon>Candidatus Iainarchaeum</taxon>
    </lineage>
</organism>
<evidence type="ECO:0000256" key="1">
    <source>
        <dbReference type="SAM" id="MobiDB-lite"/>
    </source>
</evidence>
<reference evidence="3" key="1">
    <citation type="journal article" date="2020" name="bioRxiv">
        <title>A rank-normalized archaeal taxonomy based on genome phylogeny resolves widespread incomplete and uneven classifications.</title>
        <authorList>
            <person name="Rinke C."/>
            <person name="Chuvochina M."/>
            <person name="Mussig A.J."/>
            <person name="Chaumeil P.-A."/>
            <person name="Waite D.W."/>
            <person name="Whitman W.B."/>
            <person name="Parks D.H."/>
            <person name="Hugenholtz P."/>
        </authorList>
    </citation>
    <scope>NUCLEOTIDE SEQUENCE [LARGE SCALE GENOMIC DNA]</scope>
</reference>
<comment type="caution">
    <text evidence="2">The sequence shown here is derived from an EMBL/GenBank/DDBJ whole genome shotgun (WGS) entry which is preliminary data.</text>
</comment>
<dbReference type="EMBL" id="DUGC01000030">
    <property type="protein sequence ID" value="HIH09328.1"/>
    <property type="molecule type" value="Genomic_DNA"/>
</dbReference>